<dbReference type="GO" id="GO:0005739">
    <property type="term" value="C:mitochondrion"/>
    <property type="evidence" value="ECO:0007669"/>
    <property type="project" value="TreeGrafter"/>
</dbReference>
<evidence type="ECO:0000256" key="3">
    <source>
        <dbReference type="ARBA" id="ARBA00021759"/>
    </source>
</evidence>
<dbReference type="GO" id="GO:0006284">
    <property type="term" value="P:base-excision repair"/>
    <property type="evidence" value="ECO:0007669"/>
    <property type="project" value="TreeGrafter"/>
</dbReference>
<accession>W2RVM9</accession>
<dbReference type="InterPro" id="IPR036237">
    <property type="entry name" value="Xyl_isomerase-like_sf"/>
</dbReference>
<reference evidence="11 12" key="1">
    <citation type="submission" date="2013-03" db="EMBL/GenBank/DDBJ databases">
        <title>The Genome Sequence of Phialophora europaea CBS 101466.</title>
        <authorList>
            <consortium name="The Broad Institute Genomics Platform"/>
            <person name="Cuomo C."/>
            <person name="de Hoog S."/>
            <person name="Gorbushina A."/>
            <person name="Walker B."/>
            <person name="Young S.K."/>
            <person name="Zeng Q."/>
            <person name="Gargeya S."/>
            <person name="Fitzgerald M."/>
            <person name="Haas B."/>
            <person name="Abouelleil A."/>
            <person name="Allen A.W."/>
            <person name="Alvarado L."/>
            <person name="Arachchi H.M."/>
            <person name="Berlin A.M."/>
            <person name="Chapman S.B."/>
            <person name="Gainer-Dewar J."/>
            <person name="Goldberg J."/>
            <person name="Griggs A."/>
            <person name="Gujja S."/>
            <person name="Hansen M."/>
            <person name="Howarth C."/>
            <person name="Imamovic A."/>
            <person name="Ireland A."/>
            <person name="Larimer J."/>
            <person name="McCowan C."/>
            <person name="Murphy C."/>
            <person name="Pearson M."/>
            <person name="Poon T.W."/>
            <person name="Priest M."/>
            <person name="Roberts A."/>
            <person name="Saif S."/>
            <person name="Shea T."/>
            <person name="Sisk P."/>
            <person name="Sykes S."/>
            <person name="Wortman J."/>
            <person name="Nusbaum C."/>
            <person name="Birren B."/>
        </authorList>
    </citation>
    <scope>NUCLEOTIDE SEQUENCE [LARGE SCALE GENOMIC DNA]</scope>
    <source>
        <strain evidence="11 12">CBS 101466</strain>
    </source>
</reference>
<keyword evidence="8" id="KW-0234">DNA repair</keyword>
<evidence type="ECO:0000256" key="4">
    <source>
        <dbReference type="ARBA" id="ARBA00022723"/>
    </source>
</evidence>
<sequence>MVRAALRAAADPAETLPVRTSPRSKSGSGRQQAPAENKESSKYRHPVLKEEFQSLARAVEEVSGADDDLSDSPEHDSDQSSSLSELGESEGEDLVAKPRKKAKVEQLSKTKNPAQARKKTPVKTPAVKKGRTAAPKSARKATATEEPTAQAQDASADAADEEEDADQARGTKRKRKTKAEREAEAMPLAIRTANLKMYVGAHTSIAKGVENAITNAIHIGGNSFACFLKSQRKWDNPSLQDTNRDAFKQHLITHKYDGLNHIVPHGSYLVNLATENPELQKKSYDAFIDDLRRCEALGIRHYNFHPGAAGKAPMPEAIGRLAANLNRALSETSTVIPLLENMAARGSIIGGRFADLQAVIALIKPEYKSRIGVCIDTCHAFAAGYDLRSPEAFRATLEDFDRNVGMQYLKALHINDSKAPFSSHRDLHQNIGLGFLGLRAFHNVMNEPRFEGLPLILETPCERPDPSDPKRKKTIDDKGVWAKEIKLLESLIGMDADSEEFKNLDRELSEQGREERAKQQLLYDKKIQKEEKKLATERKKGQMSVRDMFGKGKGSQKREVSSLTAEGDSEDSAFSELEDDELT</sequence>
<dbReference type="GO" id="GO:0003677">
    <property type="term" value="F:DNA binding"/>
    <property type="evidence" value="ECO:0007669"/>
    <property type="project" value="InterPro"/>
</dbReference>
<dbReference type="RefSeq" id="XP_008718544.1">
    <property type="nucleotide sequence ID" value="XM_008720322.1"/>
</dbReference>
<dbReference type="Pfam" id="PF01261">
    <property type="entry name" value="AP_endonuc_2"/>
    <property type="match status" value="1"/>
</dbReference>
<dbReference type="EMBL" id="KB822721">
    <property type="protein sequence ID" value="ETN39759.1"/>
    <property type="molecule type" value="Genomic_DNA"/>
</dbReference>
<feature type="region of interest" description="Disordered" evidence="9">
    <location>
        <begin position="1"/>
        <end position="182"/>
    </location>
</feature>
<dbReference type="VEuPathDB" id="FungiDB:HMPREF1541_05985"/>
<dbReference type="GO" id="GO:0008270">
    <property type="term" value="F:zinc ion binding"/>
    <property type="evidence" value="ECO:0007669"/>
    <property type="project" value="InterPro"/>
</dbReference>
<keyword evidence="5" id="KW-0227">DNA damage</keyword>
<dbReference type="SUPFAM" id="SSF51658">
    <property type="entry name" value="Xylose isomerase-like"/>
    <property type="match status" value="1"/>
</dbReference>
<dbReference type="Gene3D" id="3.20.20.150">
    <property type="entry name" value="Divalent-metal-dependent TIM barrel enzymes"/>
    <property type="match status" value="1"/>
</dbReference>
<feature type="compositionally biased region" description="Low complexity" evidence="9">
    <location>
        <begin position="1"/>
        <end position="13"/>
    </location>
</feature>
<dbReference type="HAMAP" id="MF_00152">
    <property type="entry name" value="Nfo"/>
    <property type="match status" value="1"/>
</dbReference>
<dbReference type="InterPro" id="IPR018246">
    <property type="entry name" value="AP_endonuc_F2_Zn_BS"/>
</dbReference>
<dbReference type="CDD" id="cd00019">
    <property type="entry name" value="AP2Ec"/>
    <property type="match status" value="1"/>
</dbReference>
<dbReference type="PANTHER" id="PTHR21445:SF0">
    <property type="entry name" value="APURINIC-APYRIMIDINIC ENDONUCLEASE"/>
    <property type="match status" value="1"/>
</dbReference>
<dbReference type="FunCoup" id="W2RVM9">
    <property type="interactions" value="43"/>
</dbReference>
<evidence type="ECO:0000313" key="12">
    <source>
        <dbReference type="Proteomes" id="UP000030752"/>
    </source>
</evidence>
<dbReference type="GeneID" id="19973324"/>
<dbReference type="InParanoid" id="W2RVM9"/>
<feature type="region of interest" description="Disordered" evidence="9">
    <location>
        <begin position="532"/>
        <end position="583"/>
    </location>
</feature>
<dbReference type="SMART" id="SM00518">
    <property type="entry name" value="AP2Ec"/>
    <property type="match status" value="1"/>
</dbReference>
<feature type="compositionally biased region" description="Low complexity" evidence="9">
    <location>
        <begin position="144"/>
        <end position="157"/>
    </location>
</feature>
<dbReference type="FunFam" id="3.20.20.150:FF:000001">
    <property type="entry name" value="Probable endonuclease 4"/>
    <property type="match status" value="1"/>
</dbReference>
<dbReference type="PROSITE" id="PS00730">
    <property type="entry name" value="AP_NUCLEASE_F2_2"/>
    <property type="match status" value="1"/>
</dbReference>
<dbReference type="NCBIfam" id="TIGR00587">
    <property type="entry name" value="nfo"/>
    <property type="match status" value="1"/>
</dbReference>
<organism evidence="11 12">
    <name type="scientific">Cyphellophora europaea (strain CBS 101466)</name>
    <name type="common">Phialophora europaea</name>
    <dbReference type="NCBI Taxonomy" id="1220924"/>
    <lineage>
        <taxon>Eukaryota</taxon>
        <taxon>Fungi</taxon>
        <taxon>Dikarya</taxon>
        <taxon>Ascomycota</taxon>
        <taxon>Pezizomycotina</taxon>
        <taxon>Eurotiomycetes</taxon>
        <taxon>Chaetothyriomycetidae</taxon>
        <taxon>Chaetothyriales</taxon>
        <taxon>Cyphellophoraceae</taxon>
        <taxon>Cyphellophora</taxon>
    </lineage>
</organism>
<gene>
    <name evidence="11" type="ORF">HMPREF1541_05985</name>
</gene>
<dbReference type="GO" id="GO:0008081">
    <property type="term" value="F:phosphoric diester hydrolase activity"/>
    <property type="evidence" value="ECO:0007669"/>
    <property type="project" value="TreeGrafter"/>
</dbReference>
<name>W2RVM9_CYPE1</name>
<dbReference type="eggNOG" id="KOG3997">
    <property type="taxonomic scope" value="Eukaryota"/>
</dbReference>
<dbReference type="PROSITE" id="PS51432">
    <property type="entry name" value="AP_NUCLEASE_F2_4"/>
    <property type="match status" value="1"/>
</dbReference>
<feature type="compositionally biased region" description="Acidic residues" evidence="9">
    <location>
        <begin position="567"/>
        <end position="583"/>
    </location>
</feature>
<comment type="similarity">
    <text evidence="2">Belongs to the AP endonuclease 2 family.</text>
</comment>
<keyword evidence="6" id="KW-0378">Hydrolase</keyword>
<evidence type="ECO:0000259" key="10">
    <source>
        <dbReference type="Pfam" id="PF01261"/>
    </source>
</evidence>
<dbReference type="GO" id="GO:0005634">
    <property type="term" value="C:nucleus"/>
    <property type="evidence" value="ECO:0007669"/>
    <property type="project" value="TreeGrafter"/>
</dbReference>
<dbReference type="Proteomes" id="UP000030752">
    <property type="component" value="Unassembled WGS sequence"/>
</dbReference>
<feature type="compositionally biased region" description="Polar residues" evidence="9">
    <location>
        <begin position="21"/>
        <end position="31"/>
    </location>
</feature>
<dbReference type="InterPro" id="IPR001719">
    <property type="entry name" value="AP_endonuc_2"/>
</dbReference>
<evidence type="ECO:0000256" key="1">
    <source>
        <dbReference type="ARBA" id="ARBA00001947"/>
    </source>
</evidence>
<evidence type="ECO:0000256" key="7">
    <source>
        <dbReference type="ARBA" id="ARBA00022833"/>
    </source>
</evidence>
<dbReference type="AlphaFoldDB" id="W2RVM9"/>
<dbReference type="OrthoDB" id="7663182at2759"/>
<keyword evidence="4" id="KW-0479">Metal-binding</keyword>
<evidence type="ECO:0000256" key="5">
    <source>
        <dbReference type="ARBA" id="ARBA00022763"/>
    </source>
</evidence>
<dbReference type="InterPro" id="IPR013022">
    <property type="entry name" value="Xyl_isomerase-like_TIM-brl"/>
</dbReference>
<feature type="compositionally biased region" description="Basic and acidic residues" evidence="9">
    <location>
        <begin position="36"/>
        <end position="52"/>
    </location>
</feature>
<evidence type="ECO:0000313" key="11">
    <source>
        <dbReference type="EMBL" id="ETN39759.1"/>
    </source>
</evidence>
<keyword evidence="7" id="KW-0862">Zinc</keyword>
<keyword evidence="12" id="KW-1185">Reference proteome</keyword>
<evidence type="ECO:0000256" key="9">
    <source>
        <dbReference type="SAM" id="MobiDB-lite"/>
    </source>
</evidence>
<protein>
    <recommendedName>
        <fullName evidence="3">Apurinic-apyrimidinic endonuclease 1</fullName>
    </recommendedName>
</protein>
<evidence type="ECO:0000256" key="2">
    <source>
        <dbReference type="ARBA" id="ARBA00005340"/>
    </source>
</evidence>
<feature type="compositionally biased region" description="Basic residues" evidence="9">
    <location>
        <begin position="116"/>
        <end position="131"/>
    </location>
</feature>
<evidence type="ECO:0000256" key="6">
    <source>
        <dbReference type="ARBA" id="ARBA00022801"/>
    </source>
</evidence>
<feature type="domain" description="Xylose isomerase-like TIM barrel" evidence="10">
    <location>
        <begin position="217"/>
        <end position="486"/>
    </location>
</feature>
<dbReference type="PANTHER" id="PTHR21445">
    <property type="entry name" value="ENDONUCLEASE IV ENDODEOXYRIBONUCLEASE IV"/>
    <property type="match status" value="1"/>
</dbReference>
<dbReference type="HOGENOM" id="CLU_025885_1_3_1"/>
<dbReference type="GO" id="GO:0003906">
    <property type="term" value="F:DNA-(apurinic or apyrimidinic site) endonuclease activity"/>
    <property type="evidence" value="ECO:0007669"/>
    <property type="project" value="TreeGrafter"/>
</dbReference>
<proteinExistence type="inferred from homology"/>
<evidence type="ECO:0000256" key="8">
    <source>
        <dbReference type="ARBA" id="ARBA00023204"/>
    </source>
</evidence>
<dbReference type="STRING" id="1220924.W2RVM9"/>
<comment type="cofactor">
    <cofactor evidence="1">
        <name>Zn(2+)</name>
        <dbReference type="ChEBI" id="CHEBI:29105"/>
    </cofactor>
</comment>